<keyword evidence="3" id="KW-0328">Glycosyltransferase</keyword>
<protein>
    <submittedName>
        <fullName evidence="5">Glycosyltransferase</fullName>
    </submittedName>
</protein>
<comment type="similarity">
    <text evidence="2">Belongs to the glycosyltransferase 2 family.</text>
</comment>
<organism evidence="5 6">
    <name type="scientific">Clavibacter zhangzhiyongii</name>
    <dbReference type="NCBI Taxonomy" id="2768071"/>
    <lineage>
        <taxon>Bacteria</taxon>
        <taxon>Bacillati</taxon>
        <taxon>Actinomycetota</taxon>
        <taxon>Actinomycetes</taxon>
        <taxon>Micrococcales</taxon>
        <taxon>Microbacteriaceae</taxon>
        <taxon>Clavibacter</taxon>
    </lineage>
</organism>
<evidence type="ECO:0000256" key="3">
    <source>
        <dbReference type="ARBA" id="ARBA00022676"/>
    </source>
</evidence>
<evidence type="ECO:0000313" key="6">
    <source>
        <dbReference type="Proteomes" id="UP000516660"/>
    </source>
</evidence>
<dbReference type="KEGG" id="czh:H9X71_04695"/>
<reference evidence="5 6" key="1">
    <citation type="submission" date="2020-08" db="EMBL/GenBank/DDBJ databases">
        <title>Description of Clavibacter zhangzhiyonge sp. nov., a phytopathogenic actinobacterium isolated from barley seeds, causing leaf brown spot and decline.</title>
        <authorList>
            <person name="Tian Q."/>
            <person name="Chuan J."/>
            <person name="Zhao W."/>
            <person name="Li X."/>
        </authorList>
    </citation>
    <scope>NUCLEOTIDE SEQUENCE [LARGE SCALE GENOMIC DNA]</scope>
    <source>
        <strain evidence="5 6">DM1</strain>
    </source>
</reference>
<sequence length="325" mass="34806">MPSDVSRTDRIVAVVVAFDRRELVQETLAALAAQTVAPAAIVVVDNASSDGTADVVRARFPEVDLTVLPRNTGGAGGFTAGMARALAVHDADAVWLMDDDTVPDPGALAALLAARRAAPAGTALLASAVRWVDGRPHPMNTPRVRPGASRASIRRAARHGAYPVRSASFVSLLVEADAVRLHGLPVADYFLWNDDFEFSTRLLRRAPGYVATASTVEHRTRTFGAADVDPGARFFYEVRNKTWLMRLSPSLTAAERVLYSVAALRSWTRTVRRSRDRRLLLSGLVRGLRAGLATRPRPNVEVLAGLGATTDQVARIDAASAGARA</sequence>
<comment type="pathway">
    <text evidence="1">Cell wall biogenesis; cell wall polysaccharide biosynthesis.</text>
</comment>
<dbReference type="AlphaFoldDB" id="A0A7L7Z4Q5"/>
<proteinExistence type="inferred from homology"/>
<dbReference type="InterPro" id="IPR029044">
    <property type="entry name" value="Nucleotide-diphossugar_trans"/>
</dbReference>
<dbReference type="Pfam" id="PF13641">
    <property type="entry name" value="Glyco_tranf_2_3"/>
    <property type="match status" value="1"/>
</dbReference>
<dbReference type="PANTHER" id="PTHR43179:SF12">
    <property type="entry name" value="GALACTOFURANOSYLTRANSFERASE GLFT2"/>
    <property type="match status" value="1"/>
</dbReference>
<gene>
    <name evidence="5" type="ORF">H9X71_04695</name>
</gene>
<name>A0A7L7Z4Q5_9MICO</name>
<keyword evidence="4 5" id="KW-0808">Transferase</keyword>
<dbReference type="SUPFAM" id="SSF53448">
    <property type="entry name" value="Nucleotide-diphospho-sugar transferases"/>
    <property type="match status" value="1"/>
</dbReference>
<keyword evidence="6" id="KW-1185">Reference proteome</keyword>
<evidence type="ECO:0000256" key="1">
    <source>
        <dbReference type="ARBA" id="ARBA00004776"/>
    </source>
</evidence>
<dbReference type="Gene3D" id="3.90.550.10">
    <property type="entry name" value="Spore Coat Polysaccharide Biosynthesis Protein SpsA, Chain A"/>
    <property type="match status" value="1"/>
</dbReference>
<evidence type="ECO:0000313" key="5">
    <source>
        <dbReference type="EMBL" id="QOD44635.1"/>
    </source>
</evidence>
<dbReference type="EMBL" id="CP061274">
    <property type="protein sequence ID" value="QOD44635.1"/>
    <property type="molecule type" value="Genomic_DNA"/>
</dbReference>
<evidence type="ECO:0000256" key="2">
    <source>
        <dbReference type="ARBA" id="ARBA00006739"/>
    </source>
</evidence>
<dbReference type="GO" id="GO:0016757">
    <property type="term" value="F:glycosyltransferase activity"/>
    <property type="evidence" value="ECO:0007669"/>
    <property type="project" value="UniProtKB-KW"/>
</dbReference>
<dbReference type="Proteomes" id="UP000516660">
    <property type="component" value="Chromosome"/>
</dbReference>
<dbReference type="PANTHER" id="PTHR43179">
    <property type="entry name" value="RHAMNOSYLTRANSFERASE WBBL"/>
    <property type="match status" value="1"/>
</dbReference>
<evidence type="ECO:0000256" key="4">
    <source>
        <dbReference type="ARBA" id="ARBA00022679"/>
    </source>
</evidence>
<accession>A0A7L7Z4Q5</accession>